<dbReference type="Gene3D" id="3.40.50.300">
    <property type="entry name" value="P-loop containing nucleotide triphosphate hydrolases"/>
    <property type="match status" value="1"/>
</dbReference>
<dbReference type="PROSITE" id="PS50893">
    <property type="entry name" value="ABC_TRANSPORTER_2"/>
    <property type="match status" value="1"/>
</dbReference>
<name>A0ABP0ME22_9DINO</name>
<dbReference type="InterPro" id="IPR003439">
    <property type="entry name" value="ABC_transporter-like_ATP-bd"/>
</dbReference>
<keyword evidence="2" id="KW-0472">Membrane</keyword>
<dbReference type="PANTHER" id="PTHR19229">
    <property type="entry name" value="ATP-BINDING CASSETTE TRANSPORTER SUBFAMILY A ABCA"/>
    <property type="match status" value="1"/>
</dbReference>
<feature type="transmembrane region" description="Helical" evidence="2">
    <location>
        <begin position="380"/>
        <end position="398"/>
    </location>
</feature>
<protein>
    <recommendedName>
        <fullName evidence="3">ABC transporter domain-containing protein</fullName>
    </recommendedName>
</protein>
<dbReference type="PANTHER" id="PTHR19229:SF250">
    <property type="entry name" value="ABC TRANSPORTER DOMAIN-CONTAINING PROTEIN-RELATED"/>
    <property type="match status" value="1"/>
</dbReference>
<keyword evidence="2" id="KW-0812">Transmembrane</keyword>
<dbReference type="InterPro" id="IPR027417">
    <property type="entry name" value="P-loop_NTPase"/>
</dbReference>
<evidence type="ECO:0000313" key="5">
    <source>
        <dbReference type="Proteomes" id="UP001642484"/>
    </source>
</evidence>
<dbReference type="InterPro" id="IPR026082">
    <property type="entry name" value="ABCA"/>
</dbReference>
<gene>
    <name evidence="4" type="ORF">CCMP2556_LOCUS24930</name>
</gene>
<organism evidence="4 5">
    <name type="scientific">Durusdinium trenchii</name>
    <dbReference type="NCBI Taxonomy" id="1381693"/>
    <lineage>
        <taxon>Eukaryota</taxon>
        <taxon>Sar</taxon>
        <taxon>Alveolata</taxon>
        <taxon>Dinophyceae</taxon>
        <taxon>Suessiales</taxon>
        <taxon>Symbiodiniaceae</taxon>
        <taxon>Durusdinium</taxon>
    </lineage>
</organism>
<feature type="transmembrane region" description="Helical" evidence="2">
    <location>
        <begin position="494"/>
        <end position="514"/>
    </location>
</feature>
<sequence length="606" mass="66548">MVPEKTTALNCVVGLTPATSGELVINGYNVQTELELARQQLSVCPQDNPMFEEFTVKMHLLFFQLLGSLMNTVVPGCFWYLLCPFCMQAMADHPCGKLSGGQKRRLWVATALIGDSPVAFLDEPTSGMDPSSRRELWTLLLQIRDGGRCIIFTTHYLEEADILANRKAVLARGRVQAVGTSRELKQRFGIGYRLCLDIRPGASRKELESFIQDHKCRQLDFVKSAALESEEETLSRMLTLEVLEASITMNFDDVGCFSSLLLALDEAQDRLGVMDYSLGMSSLEDVFMALGSPENKDENQTKSGEGAEQIETLPADQSLTRAREVSGWRSAKAVFALRLKPFQSSRQRLLTILLVPLLMQLGGTYLAGLGAQEDNSGANGYAVCIYPTMAFGIALLSSSQDIMTDIKNKCKYVSMSQGLTARAYWQGNFMAHLVLLLPTAVEFVIVFLIFRPPSIPTEAIPLVVLTILLYPVPLICCVYNFAAALAGSESISKVVPTLLMTTQLLPGLLMWVLTAPFIQSSTIRDAAVATHIVLAVVNPNYALPGMMAYLVNIDGPKRLPVGEYFLSLSAIPLYTIVLTSGVCILNLVRLDARLGRDGLEKSSWLA</sequence>
<feature type="transmembrane region" description="Helical" evidence="2">
    <location>
        <begin position="462"/>
        <end position="482"/>
    </location>
</feature>
<dbReference type="EMBL" id="CAXAMN010016535">
    <property type="protein sequence ID" value="CAK9048410.1"/>
    <property type="molecule type" value="Genomic_DNA"/>
</dbReference>
<reference evidence="4 5" key="1">
    <citation type="submission" date="2024-02" db="EMBL/GenBank/DDBJ databases">
        <authorList>
            <person name="Chen Y."/>
            <person name="Shah S."/>
            <person name="Dougan E. K."/>
            <person name="Thang M."/>
            <person name="Chan C."/>
        </authorList>
    </citation>
    <scope>NUCLEOTIDE SEQUENCE [LARGE SCALE GENOMIC DNA]</scope>
</reference>
<evidence type="ECO:0000256" key="1">
    <source>
        <dbReference type="SAM" id="MobiDB-lite"/>
    </source>
</evidence>
<evidence type="ECO:0000259" key="3">
    <source>
        <dbReference type="PROSITE" id="PS50893"/>
    </source>
</evidence>
<comment type="caution">
    <text evidence="4">The sequence shown here is derived from an EMBL/GenBank/DDBJ whole genome shotgun (WGS) entry which is preliminary data.</text>
</comment>
<evidence type="ECO:0000256" key="2">
    <source>
        <dbReference type="SAM" id="Phobius"/>
    </source>
</evidence>
<feature type="domain" description="ABC transporter" evidence="3">
    <location>
        <begin position="1"/>
        <end position="197"/>
    </location>
</feature>
<dbReference type="SUPFAM" id="SSF52540">
    <property type="entry name" value="P-loop containing nucleoside triphosphate hydrolases"/>
    <property type="match status" value="1"/>
</dbReference>
<feature type="transmembrane region" description="Helical" evidence="2">
    <location>
        <begin position="349"/>
        <end position="368"/>
    </location>
</feature>
<feature type="region of interest" description="Disordered" evidence="1">
    <location>
        <begin position="293"/>
        <end position="315"/>
    </location>
</feature>
<feature type="transmembrane region" description="Helical" evidence="2">
    <location>
        <begin position="60"/>
        <end position="82"/>
    </location>
</feature>
<proteinExistence type="predicted"/>
<evidence type="ECO:0000313" key="4">
    <source>
        <dbReference type="EMBL" id="CAK9048410.1"/>
    </source>
</evidence>
<dbReference type="Proteomes" id="UP001642484">
    <property type="component" value="Unassembled WGS sequence"/>
</dbReference>
<dbReference type="Pfam" id="PF00005">
    <property type="entry name" value="ABC_tran"/>
    <property type="match status" value="1"/>
</dbReference>
<dbReference type="PROSITE" id="PS00211">
    <property type="entry name" value="ABC_TRANSPORTER_1"/>
    <property type="match status" value="1"/>
</dbReference>
<dbReference type="InterPro" id="IPR017871">
    <property type="entry name" value="ABC_transporter-like_CS"/>
</dbReference>
<feature type="transmembrane region" description="Helical" evidence="2">
    <location>
        <begin position="526"/>
        <end position="544"/>
    </location>
</feature>
<keyword evidence="5" id="KW-1185">Reference proteome</keyword>
<accession>A0ABP0ME22</accession>
<keyword evidence="2" id="KW-1133">Transmembrane helix</keyword>
<feature type="transmembrane region" description="Helical" evidence="2">
    <location>
        <begin position="564"/>
        <end position="588"/>
    </location>
</feature>
<feature type="transmembrane region" description="Helical" evidence="2">
    <location>
        <begin position="429"/>
        <end position="450"/>
    </location>
</feature>